<proteinExistence type="predicted"/>
<accession>A0A0P9CAD0</accession>
<dbReference type="STRING" id="471514.AN477_18630"/>
<name>A0A0P9CAD0_9BACL</name>
<gene>
    <name evidence="1" type="ORF">AN477_18630</name>
</gene>
<evidence type="ECO:0000313" key="2">
    <source>
        <dbReference type="Proteomes" id="UP000050482"/>
    </source>
</evidence>
<sequence>MSTETAAIRTQPIKYRIGGLPMLNFDALLSHEGQGHSSLHKFAPELWRSNLAENFVVFEALQAL</sequence>
<dbReference type="AlphaFoldDB" id="A0A0P9CAD0"/>
<evidence type="ECO:0000313" key="1">
    <source>
        <dbReference type="EMBL" id="KPV42314.1"/>
    </source>
</evidence>
<dbReference type="RefSeq" id="WP_054970682.1">
    <property type="nucleotide sequence ID" value="NZ_LJCO01000079.1"/>
</dbReference>
<dbReference type="PATRIC" id="fig|471514.4.peg.4652"/>
<reference evidence="1 2" key="1">
    <citation type="submission" date="2015-09" db="EMBL/GenBank/DDBJ databases">
        <title>Draft genome sequence of Alicyclobacillus ferrooxydans DSM 22381.</title>
        <authorList>
            <person name="Hemp J."/>
        </authorList>
    </citation>
    <scope>NUCLEOTIDE SEQUENCE [LARGE SCALE GENOMIC DNA]</scope>
    <source>
        <strain evidence="1 2">TC-34</strain>
    </source>
</reference>
<organism evidence="1 2">
    <name type="scientific">Alicyclobacillus ferrooxydans</name>
    <dbReference type="NCBI Taxonomy" id="471514"/>
    <lineage>
        <taxon>Bacteria</taxon>
        <taxon>Bacillati</taxon>
        <taxon>Bacillota</taxon>
        <taxon>Bacilli</taxon>
        <taxon>Bacillales</taxon>
        <taxon>Alicyclobacillaceae</taxon>
        <taxon>Alicyclobacillus</taxon>
    </lineage>
</organism>
<keyword evidence="2" id="KW-1185">Reference proteome</keyword>
<dbReference type="EMBL" id="LJCO01000079">
    <property type="protein sequence ID" value="KPV42314.1"/>
    <property type="molecule type" value="Genomic_DNA"/>
</dbReference>
<protein>
    <submittedName>
        <fullName evidence="1">Uncharacterized protein</fullName>
    </submittedName>
</protein>
<dbReference type="Proteomes" id="UP000050482">
    <property type="component" value="Unassembled WGS sequence"/>
</dbReference>
<comment type="caution">
    <text evidence="1">The sequence shown here is derived from an EMBL/GenBank/DDBJ whole genome shotgun (WGS) entry which is preliminary data.</text>
</comment>